<feature type="region of interest" description="Disordered" evidence="1">
    <location>
        <begin position="100"/>
        <end position="167"/>
    </location>
</feature>
<protein>
    <submittedName>
        <fullName evidence="2">Uncharacterized protein</fullName>
    </submittedName>
</protein>
<accession>A0AAD6Y1R9</accession>
<feature type="region of interest" description="Disordered" evidence="1">
    <location>
        <begin position="924"/>
        <end position="957"/>
    </location>
</feature>
<dbReference type="AlphaFoldDB" id="A0AAD6Y1R9"/>
<dbReference type="EMBL" id="JARJCW010000093">
    <property type="protein sequence ID" value="KAJ7195036.1"/>
    <property type="molecule type" value="Genomic_DNA"/>
</dbReference>
<feature type="compositionally biased region" description="Gly residues" evidence="1">
    <location>
        <begin position="59"/>
        <end position="73"/>
    </location>
</feature>
<feature type="compositionally biased region" description="Basic residues" evidence="1">
    <location>
        <begin position="798"/>
        <end position="808"/>
    </location>
</feature>
<dbReference type="Proteomes" id="UP001219525">
    <property type="component" value="Unassembled WGS sequence"/>
</dbReference>
<name>A0AAD6Y1R9_9AGAR</name>
<comment type="caution">
    <text evidence="2">The sequence shown here is derived from an EMBL/GenBank/DDBJ whole genome shotgun (WGS) entry which is preliminary data.</text>
</comment>
<sequence length="1026" mass="111101">MAGGGRREVLGNTGRGTGTGTADSGQHGVGDRPPAGRWALGGLEQRGGSSATRVRQTGPAGGGRRAAGGGRRTAGGRRLRHLAVRGGGRFLHDATAGACGEARGRKGASGNQGAADDVRRRATGARVLPDGDRAAGSGQRAAGSEQRARAKGGEHTSAVSSRGAADGAARRVAEVVQMATLKAGWRSVHGGSRRVRRAATYRRRPAGCGARRRREARGRGRADEEKSPEKWSWANDGRFLRWTQKGAASERWLTPSRTSRMRVETARGCRRRHLNGGNGVARKKGGGGGYAGSKEQTRTPGAPSGHWLRPTGSPHGMREMSPPRDCCGEWGEGRRRCDDRLVNAQHVEENDHALSAVAKTCRELDFPPKDGRRGVHRLRGDARGHCVPGFLRRGEEDVGDGVDAECFPCALVGRHAVHPEVFPRHSGHPRTHCDRFFRQYARNEIPSAAHELRLSTRAGCKAAARTAGLPARNQSTPPPSVPHLLRDPVVQEDGREYKLVQKRFRDTLLYSSATSPRPNASARIPSAGCCRGRQEILGRRPVKELEKTADFKEGKWCFRAVKGDSDDDVGGVATPRPRKPRKDMATYLIHNGGSGEPQERVLGPLDAPASGEDPAGGVRGFCAKRGNACQRRLTWRYACKWRWASAARGDQRTGGGGTRAAAAEVGNAKPSVGSEPEASGNLNGDLLGDLKDERVVSCPYDGDEALEMMFALVSGESVDISKSLLRFKAKYAVWDDGYRPSTFRRDDESRVEATEPIFVTVKRSGAQVIETGSEPPRKRVKIVEEGSATGRMQAPSPPRRRLRSRTKKYGREQQRWTAAHVRGSCMRVAAVSGNAKQCRGSLTHCSGNLRQLQRQSGTFTVPENAEPNLTFAFGNSLNLEPERGFSSVRFRFHPPHPSLPSATLRSPPAIRAIYFRRLPARNAGARRMPHAHASRNTHRPPTTRSDPTNTRAPPAARLPPLAAAAQDYRFPLPASRPRYLFPVSRAHVPQEPPPAPLAHTAVEGESARGLVRGIGLAVRSFRVGYN</sequence>
<proteinExistence type="predicted"/>
<feature type="compositionally biased region" description="Basic residues" evidence="1">
    <location>
        <begin position="203"/>
        <end position="216"/>
    </location>
</feature>
<gene>
    <name evidence="2" type="ORF">GGX14DRAFT_677379</name>
</gene>
<evidence type="ECO:0000313" key="3">
    <source>
        <dbReference type="Proteomes" id="UP001219525"/>
    </source>
</evidence>
<feature type="region of interest" description="Disordered" evidence="1">
    <location>
        <begin position="272"/>
        <end position="323"/>
    </location>
</feature>
<feature type="region of interest" description="Disordered" evidence="1">
    <location>
        <begin position="1"/>
        <end position="78"/>
    </location>
</feature>
<feature type="compositionally biased region" description="Low complexity" evidence="1">
    <location>
        <begin position="157"/>
        <end position="167"/>
    </location>
</feature>
<feature type="compositionally biased region" description="Basic residues" evidence="1">
    <location>
        <begin position="927"/>
        <end position="938"/>
    </location>
</feature>
<feature type="region of interest" description="Disordered" evidence="1">
    <location>
        <begin position="466"/>
        <end position="486"/>
    </location>
</feature>
<feature type="compositionally biased region" description="Polar residues" evidence="1">
    <location>
        <begin position="939"/>
        <end position="950"/>
    </location>
</feature>
<feature type="compositionally biased region" description="Basic and acidic residues" evidence="1">
    <location>
        <begin position="217"/>
        <end position="229"/>
    </location>
</feature>
<feature type="region of interest" description="Disordered" evidence="1">
    <location>
        <begin position="648"/>
        <end position="686"/>
    </location>
</feature>
<keyword evidence="3" id="KW-1185">Reference proteome</keyword>
<organism evidence="2 3">
    <name type="scientific">Mycena pura</name>
    <dbReference type="NCBI Taxonomy" id="153505"/>
    <lineage>
        <taxon>Eukaryota</taxon>
        <taxon>Fungi</taxon>
        <taxon>Dikarya</taxon>
        <taxon>Basidiomycota</taxon>
        <taxon>Agaricomycotina</taxon>
        <taxon>Agaricomycetes</taxon>
        <taxon>Agaricomycetidae</taxon>
        <taxon>Agaricales</taxon>
        <taxon>Marasmiineae</taxon>
        <taxon>Mycenaceae</taxon>
        <taxon>Mycena</taxon>
    </lineage>
</organism>
<feature type="region of interest" description="Disordered" evidence="1">
    <location>
        <begin position="203"/>
        <end position="229"/>
    </location>
</feature>
<evidence type="ECO:0000313" key="2">
    <source>
        <dbReference type="EMBL" id="KAJ7195036.1"/>
    </source>
</evidence>
<feature type="compositionally biased region" description="Low complexity" evidence="1">
    <location>
        <begin position="134"/>
        <end position="144"/>
    </location>
</feature>
<feature type="region of interest" description="Disordered" evidence="1">
    <location>
        <begin position="787"/>
        <end position="813"/>
    </location>
</feature>
<reference evidence="2" key="1">
    <citation type="submission" date="2023-03" db="EMBL/GenBank/DDBJ databases">
        <title>Massive genome expansion in bonnet fungi (Mycena s.s.) driven by repeated elements and novel gene families across ecological guilds.</title>
        <authorList>
            <consortium name="Lawrence Berkeley National Laboratory"/>
            <person name="Harder C.B."/>
            <person name="Miyauchi S."/>
            <person name="Viragh M."/>
            <person name="Kuo A."/>
            <person name="Thoen E."/>
            <person name="Andreopoulos B."/>
            <person name="Lu D."/>
            <person name="Skrede I."/>
            <person name="Drula E."/>
            <person name="Henrissat B."/>
            <person name="Morin E."/>
            <person name="Kohler A."/>
            <person name="Barry K."/>
            <person name="LaButti K."/>
            <person name="Morin E."/>
            <person name="Salamov A."/>
            <person name="Lipzen A."/>
            <person name="Mereny Z."/>
            <person name="Hegedus B."/>
            <person name="Baldrian P."/>
            <person name="Stursova M."/>
            <person name="Weitz H."/>
            <person name="Taylor A."/>
            <person name="Grigoriev I.V."/>
            <person name="Nagy L.G."/>
            <person name="Martin F."/>
            <person name="Kauserud H."/>
        </authorList>
    </citation>
    <scope>NUCLEOTIDE SEQUENCE</scope>
    <source>
        <strain evidence="2">9144</strain>
    </source>
</reference>
<evidence type="ECO:0000256" key="1">
    <source>
        <dbReference type="SAM" id="MobiDB-lite"/>
    </source>
</evidence>